<keyword evidence="4" id="KW-1133">Transmembrane helix</keyword>
<dbReference type="InterPro" id="IPR003661">
    <property type="entry name" value="HisK_dim/P_dom"/>
</dbReference>
<evidence type="ECO:0000256" key="2">
    <source>
        <dbReference type="ARBA" id="ARBA00012438"/>
    </source>
</evidence>
<dbReference type="PRINTS" id="PR00344">
    <property type="entry name" value="BCTRLSENSOR"/>
</dbReference>
<evidence type="ECO:0000313" key="6">
    <source>
        <dbReference type="EMBL" id="TDT40617.1"/>
    </source>
</evidence>
<dbReference type="InterPro" id="IPR015943">
    <property type="entry name" value="WD40/YVTN_repeat-like_dom_sf"/>
</dbReference>
<comment type="caution">
    <text evidence="6">The sequence shown here is derived from an EMBL/GenBank/DDBJ whole genome shotgun (WGS) entry which is preliminary data.</text>
</comment>
<dbReference type="PANTHER" id="PTHR43065">
    <property type="entry name" value="SENSOR HISTIDINE KINASE"/>
    <property type="match status" value="1"/>
</dbReference>
<dbReference type="Gene3D" id="2.130.10.10">
    <property type="entry name" value="YVTN repeat-like/Quinoprotein amine dehydrogenase"/>
    <property type="match status" value="2"/>
</dbReference>
<dbReference type="InterPro" id="IPR013783">
    <property type="entry name" value="Ig-like_fold"/>
</dbReference>
<dbReference type="InterPro" id="IPR005467">
    <property type="entry name" value="His_kinase_dom"/>
</dbReference>
<dbReference type="Proteomes" id="UP000294749">
    <property type="component" value="Unassembled WGS sequence"/>
</dbReference>
<accession>A0A4R7JTA4</accession>
<dbReference type="InterPro" id="IPR036890">
    <property type="entry name" value="HATPase_C_sf"/>
</dbReference>
<dbReference type="GO" id="GO:0000155">
    <property type="term" value="F:phosphorelay sensor kinase activity"/>
    <property type="evidence" value="ECO:0007669"/>
    <property type="project" value="InterPro"/>
</dbReference>
<dbReference type="InterPro" id="IPR011123">
    <property type="entry name" value="Y_Y_Y"/>
</dbReference>
<dbReference type="Gene3D" id="2.60.40.10">
    <property type="entry name" value="Immunoglobulins"/>
    <property type="match status" value="1"/>
</dbReference>
<feature type="transmembrane region" description="Helical" evidence="4">
    <location>
        <begin position="906"/>
        <end position="926"/>
    </location>
</feature>
<evidence type="ECO:0000259" key="5">
    <source>
        <dbReference type="PROSITE" id="PS50109"/>
    </source>
</evidence>
<dbReference type="Pfam" id="PF02518">
    <property type="entry name" value="HATPase_c"/>
    <property type="match status" value="1"/>
</dbReference>
<dbReference type="RefSeq" id="WP_133688698.1">
    <property type="nucleotide sequence ID" value="NZ_SOAY01000014.1"/>
</dbReference>
<dbReference type="PROSITE" id="PS51257">
    <property type="entry name" value="PROKAR_LIPOPROTEIN"/>
    <property type="match status" value="1"/>
</dbReference>
<keyword evidence="4" id="KW-0812">Transmembrane</keyword>
<dbReference type="InterPro" id="IPR004358">
    <property type="entry name" value="Sig_transdc_His_kin-like_C"/>
</dbReference>
<dbReference type="InterPro" id="IPR003594">
    <property type="entry name" value="HATPase_dom"/>
</dbReference>
<dbReference type="Gene3D" id="3.30.565.10">
    <property type="entry name" value="Histidine kinase-like ATPase, C-terminal domain"/>
    <property type="match status" value="1"/>
</dbReference>
<protein>
    <recommendedName>
        <fullName evidence="2">histidine kinase</fullName>
        <ecNumber evidence="2">2.7.13.3</ecNumber>
    </recommendedName>
</protein>
<evidence type="ECO:0000313" key="7">
    <source>
        <dbReference type="Proteomes" id="UP000294749"/>
    </source>
</evidence>
<evidence type="ECO:0000256" key="3">
    <source>
        <dbReference type="ARBA" id="ARBA00022553"/>
    </source>
</evidence>
<dbReference type="EC" id="2.7.13.3" evidence="2"/>
<dbReference type="InterPro" id="IPR011110">
    <property type="entry name" value="Reg_prop"/>
</dbReference>
<keyword evidence="4" id="KW-0472">Membrane</keyword>
<dbReference type="PANTHER" id="PTHR43065:SF42">
    <property type="entry name" value="TWO-COMPONENT SENSOR PPRA"/>
    <property type="match status" value="1"/>
</dbReference>
<dbReference type="EMBL" id="SOAY01000014">
    <property type="protein sequence ID" value="TDT40617.1"/>
    <property type="molecule type" value="Genomic_DNA"/>
</dbReference>
<keyword evidence="7" id="KW-1185">Reference proteome</keyword>
<dbReference type="CDD" id="cd00082">
    <property type="entry name" value="HisKA"/>
    <property type="match status" value="1"/>
</dbReference>
<dbReference type="Gene3D" id="1.10.287.130">
    <property type="match status" value="1"/>
</dbReference>
<evidence type="ECO:0000256" key="4">
    <source>
        <dbReference type="SAM" id="Phobius"/>
    </source>
</evidence>
<proteinExistence type="predicted"/>
<sequence length="1215" mass="137090">MKNTLQSKLVLIISFFCFLLLVSCHKQSKSETETTVGDFKVPETIPLVFTEPEPFEWETITNDTLTTPVTYDLNVDALPSKPFELNTFKPLKSPMKEYDLDWDSFPTENITFDSVSFTITKSTIKKPIITKMKPPGNIAGTNVNLLQLSTNEGLPSNDITSFLETEDGSIWVGSSSFTSLTLYDGENAFIYDYNTVYKMELDKQGKLWLVRPADRIIHVLDFDNNIEYTITRTENFTPFDILCDHTGTMYIASLNEGFYTIDPELKSLQKVSNVNSNKPWRLFEDSNNNLWLGFTNHLRVLDKDRKELKTLSRIANIEINSIVWDVTEDQTGNIWLNYPYPFATNNTTYPRVLRLSSKKNTVKVLDPENGYNIVGTEMEEDNQGNFWILGVKEAFILSKNLEKHKTIALNSALQGSLKIPRPIKRNDGSLWIATTDNGVLITTNYTLQTEYFDDTRGLINNEIWEIEEDSNGDIWLGTAAGINIINLNNKSIKALSFEQLHCNPNTINFIKEITPNIYFLNTRDGFSILDRQKNKLTSYANGANLFGAGIAIINEHTFAIYSRTGLYVYNIENNSFKKVVSKSNPDILIAGSGSIMVYDKEILWTPTTNGLAKVNLKTNTVSYLREEQGLGNNNVSTAKISNERELWLATENGVNILNLEQNTLTPIKKENGLYPTDFYDLTEKGGIMYAASGNGLIAMEKATVKTTDKGFYNFNDGLGFKSNDYLQDSPKFLKNGQFWSGVTSTSNEWKLLVLNSEPQQDSTTGTVKINNMFVMDENPWFELTIVKDSTNVQTSAYASTNSIRWDSVKAPYNIPEGLTLPYNQNSISFSYGSDAIFNRDKLNYRFILDGEDEDWSYAANATKTKNYYNLKPGDYTFKVAVRGANSGWSVPDTLSFKIKPPWWQTWWAYLLFGLIAASILRAYIVFRARKLTKENRILEERVSHRTIQLKTKIDELKSTQSKLIQSEKMASLGELTAGIAHEIQNPLNFVNNFSEVNKELLDELEEEIDNGNYDEVKALAKDVSANEDKIIFHGKRADGIVKGMLQHSRSSTGQKEMTDINTLSDEYLRLAYHGLRAKDKSFNATLNTDFDDSIGKLNIVAQDMGRVILNLITNAFYVVKKKKEENPKGYNPTVSVSTEKQDNMVLIKVSDNGNGVPKEVLDKIFQPFFTTKPSGEGTGLGLSLSYDIVKVHGGELTVETKQGEGTTFTIALPVN</sequence>
<keyword evidence="3" id="KW-0597">Phosphoprotein</keyword>
<dbReference type="Pfam" id="PF07494">
    <property type="entry name" value="Reg_prop"/>
    <property type="match status" value="2"/>
</dbReference>
<dbReference type="SMART" id="SM00387">
    <property type="entry name" value="HATPase_c"/>
    <property type="match status" value="1"/>
</dbReference>
<name>A0A4R7JTA4_9FLAO</name>
<reference evidence="6 7" key="1">
    <citation type="submission" date="2019-03" db="EMBL/GenBank/DDBJ databases">
        <title>Genomic Encyclopedia of Archaeal and Bacterial Type Strains, Phase II (KMG-II): from individual species to whole genera.</title>
        <authorList>
            <person name="Goeker M."/>
        </authorList>
    </citation>
    <scope>NUCLEOTIDE SEQUENCE [LARGE SCALE GENOMIC DNA]</scope>
    <source>
        <strain evidence="6 7">DSM 25233</strain>
    </source>
</reference>
<dbReference type="SUPFAM" id="SSF55874">
    <property type="entry name" value="ATPase domain of HSP90 chaperone/DNA topoisomerase II/histidine kinase"/>
    <property type="match status" value="1"/>
</dbReference>
<comment type="catalytic activity">
    <reaction evidence="1">
        <text>ATP + protein L-histidine = ADP + protein N-phospho-L-histidine.</text>
        <dbReference type="EC" id="2.7.13.3"/>
    </reaction>
</comment>
<feature type="domain" description="Histidine kinase" evidence="5">
    <location>
        <begin position="978"/>
        <end position="1215"/>
    </location>
</feature>
<dbReference type="InterPro" id="IPR036097">
    <property type="entry name" value="HisK_dim/P_sf"/>
</dbReference>
<organism evidence="6 7">
    <name type="scientific">Maribacter spongiicola</name>
    <dbReference type="NCBI Taxonomy" id="1206753"/>
    <lineage>
        <taxon>Bacteria</taxon>
        <taxon>Pseudomonadati</taxon>
        <taxon>Bacteroidota</taxon>
        <taxon>Flavobacteriia</taxon>
        <taxon>Flavobacteriales</taxon>
        <taxon>Flavobacteriaceae</taxon>
        <taxon>Maribacter</taxon>
    </lineage>
</organism>
<dbReference type="SUPFAM" id="SSF63829">
    <property type="entry name" value="Calcium-dependent phosphotriesterase"/>
    <property type="match status" value="2"/>
</dbReference>
<dbReference type="OrthoDB" id="9809670at2"/>
<dbReference type="Pfam" id="PF07495">
    <property type="entry name" value="Y_Y_Y"/>
    <property type="match status" value="1"/>
</dbReference>
<evidence type="ECO:0000256" key="1">
    <source>
        <dbReference type="ARBA" id="ARBA00000085"/>
    </source>
</evidence>
<gene>
    <name evidence="6" type="ORF">CLV90_3466</name>
</gene>
<dbReference type="SUPFAM" id="SSF47384">
    <property type="entry name" value="Homodimeric domain of signal transducing histidine kinase"/>
    <property type="match status" value="1"/>
</dbReference>
<dbReference type="AlphaFoldDB" id="A0A4R7JTA4"/>
<dbReference type="PROSITE" id="PS50109">
    <property type="entry name" value="HIS_KIN"/>
    <property type="match status" value="1"/>
</dbReference>